<dbReference type="PRINTS" id="PR00625">
    <property type="entry name" value="JDOMAIN"/>
</dbReference>
<keyword evidence="4 7" id="KW-0472">Membrane</keyword>
<sequence length="151" mass="15720">MLPLVLLGLAGLVVAMAVVGAMSRTNPKRAQRLSRMLLGVGACFVGAVMTLRGLAVLGTPIIGVGLVLLGLSARSPRAQAGAGGPQTPPRRSGTMTRREALEILGLEDGAGEADIREAYKSLMKKMHPDAGGSDALARQIQEARDTLLPKR</sequence>
<comment type="caution">
    <text evidence="9">The sequence shown here is derived from an EMBL/GenBank/DDBJ whole genome shotgun (WGS) entry which is preliminary data.</text>
</comment>
<feature type="region of interest" description="Disordered" evidence="6">
    <location>
        <begin position="126"/>
        <end position="151"/>
    </location>
</feature>
<feature type="transmembrane region" description="Helical" evidence="7">
    <location>
        <begin position="39"/>
        <end position="69"/>
    </location>
</feature>
<dbReference type="SUPFAM" id="SSF46565">
    <property type="entry name" value="Chaperone J-domain"/>
    <property type="match status" value="1"/>
</dbReference>
<feature type="compositionally biased region" description="Basic and acidic residues" evidence="6">
    <location>
        <begin position="141"/>
        <end position="151"/>
    </location>
</feature>
<feature type="region of interest" description="Disordered" evidence="6">
    <location>
        <begin position="76"/>
        <end position="97"/>
    </location>
</feature>
<dbReference type="PANTHER" id="PTHR12763">
    <property type="match status" value="1"/>
</dbReference>
<dbReference type="Gene3D" id="1.10.287.110">
    <property type="entry name" value="DnaJ domain"/>
    <property type="match status" value="1"/>
</dbReference>
<keyword evidence="10" id="KW-1185">Reference proteome</keyword>
<dbReference type="EMBL" id="JAZDRO010000003">
    <property type="protein sequence ID" value="MEE2566842.1"/>
    <property type="molecule type" value="Genomic_DNA"/>
</dbReference>
<evidence type="ECO:0000313" key="9">
    <source>
        <dbReference type="EMBL" id="MEE2566842.1"/>
    </source>
</evidence>
<dbReference type="InterPro" id="IPR036869">
    <property type="entry name" value="J_dom_sf"/>
</dbReference>
<evidence type="ECO:0000256" key="1">
    <source>
        <dbReference type="ARBA" id="ARBA00004167"/>
    </source>
</evidence>
<organism evidence="9 10">
    <name type="scientific">Hyphobacterium marinum</name>
    <dbReference type="NCBI Taxonomy" id="3116574"/>
    <lineage>
        <taxon>Bacteria</taxon>
        <taxon>Pseudomonadati</taxon>
        <taxon>Pseudomonadota</taxon>
        <taxon>Alphaproteobacteria</taxon>
        <taxon>Maricaulales</taxon>
        <taxon>Maricaulaceae</taxon>
        <taxon>Hyphobacterium</taxon>
    </lineage>
</organism>
<dbReference type="SMART" id="SM00271">
    <property type="entry name" value="DnaJ"/>
    <property type="match status" value="1"/>
</dbReference>
<keyword evidence="2 7" id="KW-0812">Transmembrane</keyword>
<evidence type="ECO:0000256" key="2">
    <source>
        <dbReference type="ARBA" id="ARBA00022692"/>
    </source>
</evidence>
<feature type="domain" description="J" evidence="8">
    <location>
        <begin position="99"/>
        <end position="151"/>
    </location>
</feature>
<keyword evidence="3 7" id="KW-1133">Transmembrane helix</keyword>
<accession>A0ABU7LZ63</accession>
<proteinExistence type="inferred from homology"/>
<dbReference type="CDD" id="cd06257">
    <property type="entry name" value="DnaJ"/>
    <property type="match status" value="1"/>
</dbReference>
<comment type="subcellular location">
    <subcellularLocation>
        <location evidence="1">Membrane</location>
        <topology evidence="1">Single-pass membrane protein</topology>
    </subcellularLocation>
</comment>
<evidence type="ECO:0000256" key="4">
    <source>
        <dbReference type="ARBA" id="ARBA00023136"/>
    </source>
</evidence>
<evidence type="ECO:0000256" key="3">
    <source>
        <dbReference type="ARBA" id="ARBA00022989"/>
    </source>
</evidence>
<protein>
    <submittedName>
        <fullName evidence="9">DnaJ domain-containing protein</fullName>
    </submittedName>
</protein>
<evidence type="ECO:0000256" key="7">
    <source>
        <dbReference type="SAM" id="Phobius"/>
    </source>
</evidence>
<dbReference type="RefSeq" id="WP_330196393.1">
    <property type="nucleotide sequence ID" value="NZ_JAZDRO010000003.1"/>
</dbReference>
<dbReference type="Pfam" id="PF00226">
    <property type="entry name" value="DnaJ"/>
    <property type="match status" value="1"/>
</dbReference>
<evidence type="ECO:0000256" key="6">
    <source>
        <dbReference type="SAM" id="MobiDB-lite"/>
    </source>
</evidence>
<dbReference type="Proteomes" id="UP001310692">
    <property type="component" value="Unassembled WGS sequence"/>
</dbReference>
<dbReference type="PROSITE" id="PS50076">
    <property type="entry name" value="DNAJ_2"/>
    <property type="match status" value="1"/>
</dbReference>
<gene>
    <name evidence="9" type="ORF">V0U35_09130</name>
</gene>
<evidence type="ECO:0000256" key="5">
    <source>
        <dbReference type="ARBA" id="ARBA00038105"/>
    </source>
</evidence>
<evidence type="ECO:0000313" key="10">
    <source>
        <dbReference type="Proteomes" id="UP001310692"/>
    </source>
</evidence>
<evidence type="ECO:0000259" key="8">
    <source>
        <dbReference type="PROSITE" id="PS50076"/>
    </source>
</evidence>
<dbReference type="PANTHER" id="PTHR12763:SF28">
    <property type="entry name" value="GEO10507P1-RELATED"/>
    <property type="match status" value="1"/>
</dbReference>
<reference evidence="9 10" key="1">
    <citation type="submission" date="2024-01" db="EMBL/GenBank/DDBJ databases">
        <title>Hyphobacterium bacterium isolated from marine sediment.</title>
        <authorList>
            <person name="Zhao S."/>
        </authorList>
    </citation>
    <scope>NUCLEOTIDE SEQUENCE [LARGE SCALE GENOMIC DNA]</scope>
    <source>
        <strain evidence="9 10">Y60-23</strain>
    </source>
</reference>
<dbReference type="InterPro" id="IPR001623">
    <property type="entry name" value="DnaJ_domain"/>
</dbReference>
<name>A0ABU7LZ63_9PROT</name>
<comment type="similarity">
    <text evidence="5">Belongs to the TIM14 family.</text>
</comment>